<comment type="caution">
    <text evidence="1">The sequence shown here is derived from an EMBL/GenBank/DDBJ whole genome shotgun (WGS) entry which is preliminary data.</text>
</comment>
<accession>A0ABD0L1Y8</accession>
<dbReference type="AlphaFoldDB" id="A0ABD0L1Y8"/>
<protein>
    <submittedName>
        <fullName evidence="1">Uncharacterized protein</fullName>
    </submittedName>
</protein>
<reference evidence="1 2" key="1">
    <citation type="journal article" date="2023" name="Sci. Data">
        <title>Genome assembly of the Korean intertidal mud-creeper Batillaria attramentaria.</title>
        <authorList>
            <person name="Patra A.K."/>
            <person name="Ho P.T."/>
            <person name="Jun S."/>
            <person name="Lee S.J."/>
            <person name="Kim Y."/>
            <person name="Won Y.J."/>
        </authorList>
    </citation>
    <scope>NUCLEOTIDE SEQUENCE [LARGE SCALE GENOMIC DNA]</scope>
    <source>
        <strain evidence="1">Wonlab-2016</strain>
    </source>
</reference>
<organism evidence="1 2">
    <name type="scientific">Batillaria attramentaria</name>
    <dbReference type="NCBI Taxonomy" id="370345"/>
    <lineage>
        <taxon>Eukaryota</taxon>
        <taxon>Metazoa</taxon>
        <taxon>Spiralia</taxon>
        <taxon>Lophotrochozoa</taxon>
        <taxon>Mollusca</taxon>
        <taxon>Gastropoda</taxon>
        <taxon>Caenogastropoda</taxon>
        <taxon>Sorbeoconcha</taxon>
        <taxon>Cerithioidea</taxon>
        <taxon>Batillariidae</taxon>
        <taxon>Batillaria</taxon>
    </lineage>
</organism>
<dbReference type="Proteomes" id="UP001519460">
    <property type="component" value="Unassembled WGS sequence"/>
</dbReference>
<sequence>MKSPLPIPEPICNTTPPDYLPLSLDTAAVVSSRYWNLCGVCKVTHFRTGSLGEDAALCGCDPLP</sequence>
<name>A0ABD0L1Y8_9CAEN</name>
<dbReference type="EMBL" id="JACVVK020000092">
    <property type="protein sequence ID" value="KAK7493538.1"/>
    <property type="molecule type" value="Genomic_DNA"/>
</dbReference>
<evidence type="ECO:0000313" key="1">
    <source>
        <dbReference type="EMBL" id="KAK7493538.1"/>
    </source>
</evidence>
<proteinExistence type="predicted"/>
<evidence type="ECO:0000313" key="2">
    <source>
        <dbReference type="Proteomes" id="UP001519460"/>
    </source>
</evidence>
<gene>
    <name evidence="1" type="ORF">BaRGS_00015249</name>
</gene>
<keyword evidence="2" id="KW-1185">Reference proteome</keyword>
<feature type="non-terminal residue" evidence="1">
    <location>
        <position position="64"/>
    </location>
</feature>